<reference evidence="1" key="1">
    <citation type="submission" date="2018-02" db="EMBL/GenBank/DDBJ databases">
        <title>Rhizophora mucronata_Transcriptome.</title>
        <authorList>
            <person name="Meera S.P."/>
            <person name="Sreeshan A."/>
            <person name="Augustine A."/>
        </authorList>
    </citation>
    <scope>NUCLEOTIDE SEQUENCE</scope>
    <source>
        <tissue evidence="1">Leaf</tissue>
    </source>
</reference>
<name>A0A2P2QWX7_RHIMU</name>
<protein>
    <submittedName>
        <fullName evidence="1">Uncharacterized protein</fullName>
    </submittedName>
</protein>
<organism evidence="1">
    <name type="scientific">Rhizophora mucronata</name>
    <name type="common">Asiatic mangrove</name>
    <dbReference type="NCBI Taxonomy" id="61149"/>
    <lineage>
        <taxon>Eukaryota</taxon>
        <taxon>Viridiplantae</taxon>
        <taxon>Streptophyta</taxon>
        <taxon>Embryophyta</taxon>
        <taxon>Tracheophyta</taxon>
        <taxon>Spermatophyta</taxon>
        <taxon>Magnoliopsida</taxon>
        <taxon>eudicotyledons</taxon>
        <taxon>Gunneridae</taxon>
        <taxon>Pentapetalae</taxon>
        <taxon>rosids</taxon>
        <taxon>fabids</taxon>
        <taxon>Malpighiales</taxon>
        <taxon>Rhizophoraceae</taxon>
        <taxon>Rhizophora</taxon>
    </lineage>
</organism>
<sequence>MNLPNCQTQERNTDSAYSTHKVDVTKHHNRISISQKRAFHCEVWGRVECKQHKEVGYKTYLQPLSHSKATMTLCQGSRFLNFNI</sequence>
<dbReference type="EMBL" id="GGEC01091022">
    <property type="protein sequence ID" value="MBX71506.1"/>
    <property type="molecule type" value="Transcribed_RNA"/>
</dbReference>
<proteinExistence type="predicted"/>
<evidence type="ECO:0000313" key="1">
    <source>
        <dbReference type="EMBL" id="MBX71506.1"/>
    </source>
</evidence>
<dbReference type="AlphaFoldDB" id="A0A2P2QWX7"/>
<accession>A0A2P2QWX7</accession>